<protein>
    <recommendedName>
        <fullName evidence="1">Tail spike domain-containing protein</fullName>
    </recommendedName>
</protein>
<dbReference type="NCBIfam" id="TIGR01665">
    <property type="entry name" value="put_anti_recept"/>
    <property type="match status" value="1"/>
</dbReference>
<accession>A0A9W6FHS7</accession>
<feature type="domain" description="Tail spike" evidence="1">
    <location>
        <begin position="92"/>
        <end position="321"/>
    </location>
</feature>
<dbReference type="Pfam" id="PF06605">
    <property type="entry name" value="Prophage_tail"/>
    <property type="match status" value="1"/>
</dbReference>
<proteinExistence type="predicted"/>
<dbReference type="EMBL" id="BSCH01000011">
    <property type="protein sequence ID" value="GLG90397.1"/>
    <property type="molecule type" value="Genomic_DNA"/>
</dbReference>
<sequence length="1038" mass="112963">MLKILDKNKVPLKGLRVYQDLCIESVLDLDDKTLSFSVPLRNVRGILVPECYIETKEDRFVVKEVTKSTEGKANVAAKLDMEGLEGKAFRSFKTTEQTIQSALQLAFSGTGWTVAESTVTKKRTISMTNVSALDILKQALKTYRAEIKVDSKNQQIYIYESIGSDKGVYFTSQLNLKKLEVQSTSYDFYTELEPYGKDGLTIASVNNGKTYVENHQYSDKVKRIIWKDERYTLPESLKEDAEAKLADMSKPYSSYSADIIDLSRASAGTYSILAYEMGDTVTLMDGITGTKEKQRIVGTKRYPEEPSRDTCTLANKVLTFDELAEKYDDAADTVENITNDNGQVDGDTIDGIYSSQIYDLENAIIGSATIVDLTTQYLQVTGKLTAVEADIGTLNANVANIDQAVIGKLDADEADIRYAKITDLEAANAVINVLEAESANIKSLLAGNAGVGDLQNIHLTSANAVIDSALIRNAVMQSVTINDLLAGTISTNKFKIMSDDGAIQISGATQQWKDKNGTVRMQAGLDAKGNFTFSLFDTTGKGILIDSTGIKPGAIADGLIVNDMVADDAAISGSKLDIESLFEEMNGSTSVLKSSRIWFDEKNQSLSQVYTQMSNEITMAGSAADAAQDAAGAAQDAAEKALEAINGIDTLDAISAVLSNDAHVVHTNTDGSGGDYSDCNTKITVYSGDVDVSGQATFEVTKSAGVTGTWNAQTRTYQVTGMTSDNGWVDIDALYGTGDMNLADRKGNKLTTRDGKYLVVRTGGAHIKKRFSISKAPDGKIGVSYSLRCSALVIRKQQDGTLQPKQVTFYAQYNDGTLLTDYSGRYKIEESTDGTNYSQKYMSAADELRKNYTPSSGNVKAIRCTLYSAGGLNELDSQSVIVLTDADGLAEDIDDIREGMQTIRTDVTNIETGMDGIRANISSMQTDITGVTDGNLLFNVQYNDNGNNTVTLTAKVYKAGQDVTNTFNSRWFTWWAKSETGEKYIGYGYGITVNKNSVGFGSTYIGRFITYETRYLTTRSGAYLTTRAGNRLTTWVEN</sequence>
<name>A0A9W6FHS7_9FIRM</name>
<organism evidence="2 3">
    <name type="scientific">Sellimonas catena</name>
    <dbReference type="NCBI Taxonomy" id="2994035"/>
    <lineage>
        <taxon>Bacteria</taxon>
        <taxon>Bacillati</taxon>
        <taxon>Bacillota</taxon>
        <taxon>Clostridia</taxon>
        <taxon>Lachnospirales</taxon>
        <taxon>Lachnospiraceae</taxon>
        <taxon>Sellimonas</taxon>
    </lineage>
</organism>
<dbReference type="InterPro" id="IPR010572">
    <property type="entry name" value="Tail_dom"/>
</dbReference>
<gene>
    <name evidence="2" type="ORF">Selli2_18240</name>
</gene>
<dbReference type="AlphaFoldDB" id="A0A9W6FHS7"/>
<dbReference type="RefSeq" id="WP_281845250.1">
    <property type="nucleotide sequence ID" value="NZ_BSCH01000011.1"/>
</dbReference>
<evidence type="ECO:0000259" key="1">
    <source>
        <dbReference type="Pfam" id="PF06605"/>
    </source>
</evidence>
<reference evidence="2" key="2">
    <citation type="submission" date="2022-11" db="EMBL/GenBank/DDBJ databases">
        <title>Draft genome sequence of Sellimonas catena strain 18CBH55.</title>
        <authorList>
            <person name="Hisatomi A."/>
            <person name="Ohkuma M."/>
            <person name="Sakamoto M."/>
        </authorList>
    </citation>
    <scope>NUCLEOTIDE SEQUENCE</scope>
    <source>
        <strain evidence="2">18CBH55</strain>
    </source>
</reference>
<comment type="caution">
    <text evidence="2">The sequence shown here is derived from an EMBL/GenBank/DDBJ whole genome shotgun (WGS) entry which is preliminary data.</text>
</comment>
<evidence type="ECO:0000313" key="3">
    <source>
        <dbReference type="Proteomes" id="UP001145094"/>
    </source>
</evidence>
<dbReference type="Proteomes" id="UP001145094">
    <property type="component" value="Unassembled WGS sequence"/>
</dbReference>
<dbReference type="Gene3D" id="3.55.50.40">
    <property type="match status" value="1"/>
</dbReference>
<reference evidence="2" key="3">
    <citation type="journal article" date="2023" name="Int. J. Syst. Evol. Microbiol.">
        <title>Sellimonas catena sp. nov., isolated from human faeces.</title>
        <authorList>
            <person name="Hisatomi A."/>
            <person name="Ohkuma M."/>
            <person name="Sakamoto M."/>
        </authorList>
    </citation>
    <scope>NUCLEOTIDE SEQUENCE</scope>
    <source>
        <strain evidence="2">18CBH55</strain>
    </source>
</reference>
<dbReference type="InterPro" id="IPR007119">
    <property type="entry name" value="Phage_tail_spike_N"/>
</dbReference>
<reference evidence="2" key="1">
    <citation type="submission" date="2022-11" db="EMBL/GenBank/DDBJ databases">
        <title>Draft genome sequence of Sellimonas catena strain 18CBH55.</title>
        <authorList>
            <person name="Atsushi H."/>
            <person name="Moriya O."/>
            <person name="Mitsuo S."/>
        </authorList>
    </citation>
    <scope>NUCLEOTIDE SEQUENCE</scope>
    <source>
        <strain evidence="2">18CBH55</strain>
    </source>
</reference>
<evidence type="ECO:0000313" key="2">
    <source>
        <dbReference type="EMBL" id="GLG90397.1"/>
    </source>
</evidence>